<reference evidence="9 10" key="1">
    <citation type="submission" date="2015-08" db="EMBL/GenBank/DDBJ databases">
        <title>Next Generation Sequencing and Analysis of the Genome of Puccinia sorghi L Schw, the Causal Agent of Maize Common Rust.</title>
        <authorList>
            <person name="Rochi L."/>
            <person name="Burguener G."/>
            <person name="Darino M."/>
            <person name="Turjanski A."/>
            <person name="Kreff E."/>
            <person name="Dieguez M.J."/>
            <person name="Sacco F."/>
        </authorList>
    </citation>
    <scope>NUCLEOTIDE SEQUENCE [LARGE SCALE GENOMIC DNA]</scope>
    <source>
        <strain evidence="9 10">RO10H11247</strain>
    </source>
</reference>
<dbReference type="PANTHER" id="PTHR21597:SF0">
    <property type="entry name" value="THO COMPLEX SUBUNIT 2"/>
    <property type="match status" value="1"/>
</dbReference>
<evidence type="ECO:0000259" key="6">
    <source>
        <dbReference type="Pfam" id="PF11262"/>
    </source>
</evidence>
<feature type="compositionally biased region" description="Basic and acidic residues" evidence="5">
    <location>
        <begin position="1930"/>
        <end position="2024"/>
    </location>
</feature>
<evidence type="ECO:0000256" key="1">
    <source>
        <dbReference type="ARBA" id="ARBA00004123"/>
    </source>
</evidence>
<feature type="compositionally biased region" description="Basic and acidic residues" evidence="5">
    <location>
        <begin position="2253"/>
        <end position="2266"/>
    </location>
</feature>
<evidence type="ECO:0000256" key="4">
    <source>
        <dbReference type="ARBA" id="ARBA00023242"/>
    </source>
</evidence>
<dbReference type="STRING" id="27349.A0A0L6U8A3"/>
<comment type="subcellular location">
    <subcellularLocation>
        <location evidence="1">Nucleus</location>
    </subcellularLocation>
</comment>
<evidence type="ECO:0000256" key="2">
    <source>
        <dbReference type="ARBA" id="ARBA00007857"/>
    </source>
</evidence>
<comment type="similarity">
    <text evidence="2">Belongs to the THOC2 family.</text>
</comment>
<dbReference type="Proteomes" id="UP000037035">
    <property type="component" value="Unassembled WGS sequence"/>
</dbReference>
<feature type="region of interest" description="Disordered" evidence="5">
    <location>
        <begin position="1622"/>
        <end position="1675"/>
    </location>
</feature>
<feature type="compositionally biased region" description="Polar residues" evidence="5">
    <location>
        <begin position="2358"/>
        <end position="2378"/>
    </location>
</feature>
<dbReference type="OrthoDB" id="29024at2759"/>
<evidence type="ECO:0000313" key="10">
    <source>
        <dbReference type="Proteomes" id="UP000037035"/>
    </source>
</evidence>
<feature type="compositionally biased region" description="Basic and acidic residues" evidence="5">
    <location>
        <begin position="1908"/>
        <end position="1923"/>
    </location>
</feature>
<feature type="compositionally biased region" description="Basic and acidic residues" evidence="5">
    <location>
        <begin position="1852"/>
        <end position="1863"/>
    </location>
</feature>
<keyword evidence="4" id="KW-0539">Nucleus</keyword>
<feature type="domain" description="THO complex subunitTHOC2 N-terminal" evidence="7">
    <location>
        <begin position="843"/>
        <end position="918"/>
    </location>
</feature>
<dbReference type="GO" id="GO:0006397">
    <property type="term" value="P:mRNA processing"/>
    <property type="evidence" value="ECO:0007669"/>
    <property type="project" value="InterPro"/>
</dbReference>
<dbReference type="InterPro" id="IPR021418">
    <property type="entry name" value="THO_THOC2_C"/>
</dbReference>
<feature type="compositionally biased region" description="Basic and acidic residues" evidence="5">
    <location>
        <begin position="2401"/>
        <end position="2427"/>
    </location>
</feature>
<evidence type="ECO:0000256" key="5">
    <source>
        <dbReference type="SAM" id="MobiDB-lite"/>
    </source>
</evidence>
<feature type="compositionally biased region" description="Basic and acidic residues" evidence="5">
    <location>
        <begin position="2307"/>
        <end position="2357"/>
    </location>
</feature>
<comment type="caution">
    <text evidence="9">The sequence shown here is derived from an EMBL/GenBank/DDBJ whole genome shotgun (WGS) entry which is preliminary data.</text>
</comment>
<feature type="compositionally biased region" description="Low complexity" evidence="5">
    <location>
        <begin position="1831"/>
        <end position="1851"/>
    </location>
</feature>
<dbReference type="Pfam" id="PF16134">
    <property type="entry name" value="THOC2_N"/>
    <property type="match status" value="1"/>
</dbReference>
<dbReference type="InterPro" id="IPR040007">
    <property type="entry name" value="Tho2"/>
</dbReference>
<dbReference type="VEuPathDB" id="FungiDB:VP01_883g1"/>
<dbReference type="InterPro" id="IPR021726">
    <property type="entry name" value="THO_THOC2_N"/>
</dbReference>
<accession>A0A0L6U8A3</accession>
<protein>
    <recommendedName>
        <fullName evidence="3">THO complex subunit 2</fullName>
    </recommendedName>
</protein>
<feature type="compositionally biased region" description="Polar residues" evidence="5">
    <location>
        <begin position="2294"/>
        <end position="2305"/>
    </location>
</feature>
<organism evidence="9 10">
    <name type="scientific">Puccinia sorghi</name>
    <dbReference type="NCBI Taxonomy" id="27349"/>
    <lineage>
        <taxon>Eukaryota</taxon>
        <taxon>Fungi</taxon>
        <taxon>Dikarya</taxon>
        <taxon>Basidiomycota</taxon>
        <taxon>Pucciniomycotina</taxon>
        <taxon>Pucciniomycetes</taxon>
        <taxon>Pucciniales</taxon>
        <taxon>Pucciniaceae</taxon>
        <taxon>Puccinia</taxon>
    </lineage>
</organism>
<keyword evidence="10" id="KW-1185">Reference proteome</keyword>
<feature type="compositionally biased region" description="Polar residues" evidence="5">
    <location>
        <begin position="2209"/>
        <end position="2221"/>
    </location>
</feature>
<evidence type="ECO:0000259" key="7">
    <source>
        <dbReference type="Pfam" id="PF11732"/>
    </source>
</evidence>
<feature type="domain" description="THO complex subunitTHOC2 C-terminal" evidence="6">
    <location>
        <begin position="1212"/>
        <end position="1545"/>
    </location>
</feature>
<feature type="compositionally biased region" description="Polar residues" evidence="5">
    <location>
        <begin position="2144"/>
        <end position="2155"/>
    </location>
</feature>
<evidence type="ECO:0000256" key="3">
    <source>
        <dbReference type="ARBA" id="ARBA00019596"/>
    </source>
</evidence>
<dbReference type="GO" id="GO:0006406">
    <property type="term" value="P:mRNA export from nucleus"/>
    <property type="evidence" value="ECO:0007669"/>
    <property type="project" value="InterPro"/>
</dbReference>
<dbReference type="GO" id="GO:0000445">
    <property type="term" value="C:THO complex part of transcription export complex"/>
    <property type="evidence" value="ECO:0007669"/>
    <property type="project" value="TreeGrafter"/>
</dbReference>
<dbReference type="PANTHER" id="PTHR21597">
    <property type="entry name" value="THO2 PROTEIN"/>
    <property type="match status" value="1"/>
</dbReference>
<dbReference type="InterPro" id="IPR032302">
    <property type="entry name" value="THOC2_N"/>
</dbReference>
<feature type="compositionally biased region" description="Polar residues" evidence="5">
    <location>
        <begin position="2076"/>
        <end position="2093"/>
    </location>
</feature>
<feature type="compositionally biased region" description="Basic and acidic residues" evidence="5">
    <location>
        <begin position="1869"/>
        <end position="1894"/>
    </location>
</feature>
<evidence type="ECO:0000313" key="9">
    <source>
        <dbReference type="EMBL" id="KNZ44774.1"/>
    </source>
</evidence>
<dbReference type="Pfam" id="PF11262">
    <property type="entry name" value="Tho2"/>
    <property type="match status" value="1"/>
</dbReference>
<sequence length="2435" mass="271488">MLQACPSVPPPRGMVPPELSGDFITLAGHLMAYEYSCHSIMGSQPNHFLSSDTSSLVSEYLLNSNDINLQQRLWVLLPPSKFTSPHPNPFIVGSGISALPPYFKRTTPLPSSLYACAVDGRSSNTSVDPELQLTQLLSQLVKNALPMSSKSTSTSFTPANIQSFFSESICILADEQIKARLSELLADTIWSIESEIEAQHSSLEEQLKTLSTDSAQVVTGSADVDNSTDAPPPNIHLTSRRIKLESLSRSRMALIQLAIVLLQPDKKNFVALQSAHCRLSWEYGFLYETGLIPFPADMVAKQATRINTGLHYKQQRFNLLREESEGYSHLATELISAMGPGLVSHLVPADSGQGDPTTYPHLRSILLPGETPQIRDSRIEKVSNNIKAMIGFFDLDPNRTLDIILDVFSYNVISHHPFFCSLLKTSHWMQTVNSNSTVDDEQILPADGHLHSEKGSKLIASLLGFKFAHYHSSDTSDSTPDELYLMTAVLIWHKVVKLRDILPHLSPDLQSIKEHESNWRQEVTTKALNAGPQNALSLAGALDNSGLMGPYSKTITGKISEGASATSSTKSKSVPNQKAGLLSALLSIGAIHESIFILSIPNHQYLAHQDPNISALLLRLIDVALDPAYRKCGLSVPSVDKSWQSTITQPKKRYSGGPTHQLIDAEVPKSVLSARVIPRAASLSATTVKTEPVFFWSAWRSRILRVNNNTEFLDYVWPMLRFVGPFGHMHMGVFHKVATLTAAAVHTPSNETQGDPRWNYILRWFLLPGLSMTQGCVAASNVIWKVLQSYPYEERYMIYGEWKDRIYQRIPELKVERVKADAESKRVLKTMTLDNLREKSRALAKLASSNPCIVFNAALNQVQTYDNLIACVIECLRYLNLFALDVLTYSIVEFLSNPDKDRSKSDGTNIAAWLQNLAKFVGNVFKRNLSLDPAIVLQYIANQLATGNAKDLIILRDMISKMAGVDVLQDLSASQVVALGGSKTLRAEAISPTSLTVKKPSFSKSSNRLMKALTESGLTVPLLLLVTLQRQNAVLLADEGAHLKYLGVLADSCQQVLFQYIEFLRIQLASRSVSDYEKALPPMEFMWEQYQNDPAIVFQVWRPVLSASVRPALKIGDDGEVKIDENLPSAALPSLTDTCVESAMQVEDPPSTDVANQPCIDQADYPKSLLPTVSLAEKILPEQTRKLVGSVVISYSTQTPHSTNLNRFNQKSPHFFVTFWQLELYDIRMPDERYISETNRLNGMLSDLDREYSTPMISSAKELNRANRSKILEIRATLTKEMKIHIKHYELTRARLASEKSFWFPRKRNVYPFRLTCYRLTHTLCIVSARSAFRAQLLEHIIQHCFNPRAKISPVDAAYTAQFIKTLHGLGTASFMTLKLLDRIFSSDVGPSIFPCSEFEASNYGRFLKDLLLLVKSWYDSESTFKKTGLGKDKRGNYLPGLRMKWVKSDNASEAIAESDMLSYENLQKVVKKWTTIMSTVCREAIQSGEYMYIRNSIAVLKELDGLVPLFEDQASSLEASVTELLKHEKREDVRVLVYGYQSMLKRAAKNVIKVNPTHVPKPDAVAQPLANTEAKNIADMKPASTVSTKTIHPLGSNSIAPVLPPPKPAVPVSLADSRPISSPVLTANRPAGLPERPSSTNARLPPPVSRHESDRKLPSVPSRPMNNGPYRNGIDTEHHVLVADGSKSQFPTAHPVPSAEAAEREALARAAVQRSRKFAAANANPSTFPSLDPSQPKSAGQQKEDSLRHSANNPTHSVDRSPAPSSQSRPADPVPRLSNLTPSGPKATRSTNTPPGTNRDEELMRPPALPSAPRADSIRRDNTFQNNLGAHPHLPSHPSSHVSTSTAASPRTRDDVNKRPNDENASLRSRDERDSYDRRDERDHRRLRDEPSRTRPPSVESIRSVRSGRDKDKRADRSDRSEKRKRSRSPSDRHRDHRERDRERDRDRERERERDKEREKERERDRDRDRKDREKDRDLRHREKEKDPGRDEREREKRSHRRDRDRDDRRHDKDRDKDREREPTQTNDVITDDGVKRRKVVSSAPSLTGERPNQVSSQVLPESRKDLERDDRTPRGSNTDPKSVNFPYNGTIPSGPRALQPPAMSPRTLRSIPTGPASSFPSGHPENPRSKHSSSSADLASMHTPQNGHSTKNGSSHDHVRSHNDGSGSYKPSEVVDSAKSTGKVSRGESTFRENASSESLPHEVSVPPTNRQSGDSSSPHCAPQGSKNTEPKKNFSIRGMAGMAANALQKANEDNARKDRRESIEMPVGGNRVTPIDVDGAIPKKRDRDSNGHNAATTPTSLLSRMDDNKVPSEDSGTKRKKEEDHGLDNDSVERDGQGSRRTSMRESSKPEESRYSGNQRSSALANQHGNNNSSSKIDHHDRTTRLGGRNSHTSGRGGSERDRAEKGNDGGGRRKDRERGSSRDRSKRHGRR</sequence>
<dbReference type="EMBL" id="LAVV01014426">
    <property type="protein sequence ID" value="KNZ44774.1"/>
    <property type="molecule type" value="Genomic_DNA"/>
</dbReference>
<evidence type="ECO:0000259" key="8">
    <source>
        <dbReference type="Pfam" id="PF16134"/>
    </source>
</evidence>
<feature type="compositionally biased region" description="Polar residues" evidence="5">
    <location>
        <begin position="1724"/>
        <end position="1742"/>
    </location>
</feature>
<feature type="compositionally biased region" description="Basic and acidic residues" evidence="5">
    <location>
        <begin position="2063"/>
        <end position="2075"/>
    </location>
</feature>
<feature type="region of interest" description="Disordered" evidence="5">
    <location>
        <begin position="1688"/>
        <end position="2435"/>
    </location>
</feature>
<name>A0A0L6U8A3_9BASI</name>
<gene>
    <name evidence="9" type="ORF">VP01_883g1</name>
</gene>
<dbReference type="GO" id="GO:0003729">
    <property type="term" value="F:mRNA binding"/>
    <property type="evidence" value="ECO:0007669"/>
    <property type="project" value="TreeGrafter"/>
</dbReference>
<proteinExistence type="inferred from homology"/>
<feature type="compositionally biased region" description="Basic and acidic residues" evidence="5">
    <location>
        <begin position="2284"/>
        <end position="2293"/>
    </location>
</feature>
<feature type="compositionally biased region" description="Polar residues" evidence="5">
    <location>
        <begin position="1779"/>
        <end position="1797"/>
    </location>
</feature>
<feature type="compositionally biased region" description="Low complexity" evidence="5">
    <location>
        <begin position="1761"/>
        <end position="1772"/>
    </location>
</feature>
<feature type="domain" description="THO complex subunit 2 N-terminal" evidence="8">
    <location>
        <begin position="162"/>
        <end position="841"/>
    </location>
</feature>
<feature type="compositionally biased region" description="Polar residues" evidence="5">
    <location>
        <begin position="2044"/>
        <end position="2061"/>
    </location>
</feature>
<dbReference type="Pfam" id="PF11732">
    <property type="entry name" value="Thoc2"/>
    <property type="match status" value="1"/>
</dbReference>
<feature type="compositionally biased region" description="Basic and acidic residues" evidence="5">
    <location>
        <begin position="2156"/>
        <end position="2165"/>
    </location>
</feature>